<evidence type="ECO:0000313" key="3">
    <source>
        <dbReference type="Proteomes" id="UP000608522"/>
    </source>
</evidence>
<feature type="signal peptide" evidence="1">
    <location>
        <begin position="1"/>
        <end position="20"/>
    </location>
</feature>
<keyword evidence="3" id="KW-1185">Reference proteome</keyword>
<dbReference type="Proteomes" id="UP000608522">
    <property type="component" value="Unassembled WGS sequence"/>
</dbReference>
<reference evidence="3" key="1">
    <citation type="submission" date="2023-07" db="EMBL/GenBank/DDBJ databases">
        <title>Whole genome shotgun sequence of Streptomyces spororaveus NBRC 15456.</title>
        <authorList>
            <person name="Komaki H."/>
            <person name="Tamura T."/>
        </authorList>
    </citation>
    <scope>NUCLEOTIDE SEQUENCE [LARGE SCALE GENOMIC DNA]</scope>
    <source>
        <strain evidence="3">NBRC 15456</strain>
    </source>
</reference>
<protein>
    <recommendedName>
        <fullName evidence="4">Lipoprotein</fullName>
    </recommendedName>
</protein>
<name>A0ABQ3T5Y1_9ACTN</name>
<feature type="chain" id="PRO_5046776022" description="Lipoprotein" evidence="1">
    <location>
        <begin position="21"/>
        <end position="130"/>
    </location>
</feature>
<keyword evidence="1" id="KW-0732">Signal</keyword>
<sequence>MLRRMRRTFVPLALAALVLAGCTTEEDKTARYWDGYRFGEQTATDYAKRVIDTNFTYCTTGGEVAARQDMCTRPGGPDTRYPVSVGQRECADEMPDGLDGDEREAWNKGCITGMVLGVPDVVTYGADPRK</sequence>
<dbReference type="PROSITE" id="PS51257">
    <property type="entry name" value="PROKAR_LIPOPROTEIN"/>
    <property type="match status" value="1"/>
</dbReference>
<gene>
    <name evidence="2" type="ORF">Sspor_13610</name>
</gene>
<evidence type="ECO:0000313" key="2">
    <source>
        <dbReference type="EMBL" id="GHI75800.1"/>
    </source>
</evidence>
<comment type="caution">
    <text evidence="2">The sequence shown here is derived from an EMBL/GenBank/DDBJ whole genome shotgun (WGS) entry which is preliminary data.</text>
</comment>
<proteinExistence type="predicted"/>
<accession>A0ABQ3T5Y1</accession>
<evidence type="ECO:0008006" key="4">
    <source>
        <dbReference type="Google" id="ProtNLM"/>
    </source>
</evidence>
<organism evidence="2 3">
    <name type="scientific">Streptomyces spororaveus</name>
    <dbReference type="NCBI Taxonomy" id="284039"/>
    <lineage>
        <taxon>Bacteria</taxon>
        <taxon>Bacillati</taxon>
        <taxon>Actinomycetota</taxon>
        <taxon>Actinomycetes</taxon>
        <taxon>Kitasatosporales</taxon>
        <taxon>Streptomycetaceae</taxon>
        <taxon>Streptomyces</taxon>
    </lineage>
</organism>
<evidence type="ECO:0000256" key="1">
    <source>
        <dbReference type="SAM" id="SignalP"/>
    </source>
</evidence>
<dbReference type="EMBL" id="BNED01000005">
    <property type="protein sequence ID" value="GHI75800.1"/>
    <property type="molecule type" value="Genomic_DNA"/>
</dbReference>